<name>E5DQD8_9CAUD</name>
<dbReference type="KEGG" id="vg:18560129"/>
<evidence type="ECO:0000313" key="2">
    <source>
        <dbReference type="Proteomes" id="UP000008726"/>
    </source>
</evidence>
<proteinExistence type="predicted"/>
<protein>
    <submittedName>
        <fullName evidence="1">Gp13 neck protein</fullName>
    </submittedName>
</protein>
<gene>
    <name evidence="1" type="primary">13</name>
    <name evidence="1" type="ORF">PX29p205</name>
</gene>
<keyword evidence="2" id="KW-1185">Reference proteome</keyword>
<sequence length="307" mass="34254">MMSNNFVRNPRELKDLILRRLGAPVIQVEVTEDQIYDCIGRALELYKEYHYDGLNKAYITVKLTAEQAATGYIDVSAYPIFAITKIIRQKSMLWGGLGGGATLNFFTDFLTTLGGGPQGISYHGPFGALGNIGFFAQFQSYQNLMMDQLDPLPDYWLDPVNGIVQITGKNFMENDLIIMEVHVQNFVEIERSVRGIAGAGIVAGGSTTANDKDKWLNPYARMPANVAGQARSEFPDQGVYNIRWTKDYATTLTKEIWGEILAKHQGMQLPGGVTVDGTRLIEEARQEKEVLRQELMLLEEPLGVYMG</sequence>
<evidence type="ECO:0000313" key="1">
    <source>
        <dbReference type="EMBL" id="ADQ52924.1"/>
    </source>
</evidence>
<accession>E5DQD8</accession>
<dbReference type="EMBL" id="GU396103">
    <property type="protein sequence ID" value="ADQ52924.1"/>
    <property type="molecule type" value="Genomic_DNA"/>
</dbReference>
<dbReference type="Proteomes" id="UP000008726">
    <property type="component" value="Segment"/>
</dbReference>
<dbReference type="OrthoDB" id="6993at10239"/>
<dbReference type="RefSeq" id="YP_009011634.1">
    <property type="nucleotide sequence ID" value="NC_023688.1"/>
</dbReference>
<reference evidence="1 2" key="1">
    <citation type="journal article" date="2010" name="Virol. J.">
        <title>Genomes of the T4-related bacteriophages as windows on microbial genome evolution.</title>
        <authorList>
            <person name="Petrov V.M."/>
            <person name="Ratnayaka S."/>
            <person name="Nolan J.M."/>
            <person name="Miller E.S."/>
            <person name="Karam J.D."/>
        </authorList>
    </citation>
    <scope>NUCLEOTIDE SEQUENCE [LARGE SCALE GENOMIC DNA]</scope>
</reference>
<organism evidence="1 2">
    <name type="scientific">Aeromonas phage PX29</name>
    <dbReference type="NCBI Taxonomy" id="926067"/>
    <lineage>
        <taxon>Viruses</taxon>
        <taxon>Duplodnaviria</taxon>
        <taxon>Heunggongvirae</taxon>
        <taxon>Uroviricota</taxon>
        <taxon>Caudoviricetes</taxon>
        <taxon>Pantevenvirales</taxon>
        <taxon>Straboviridae</taxon>
        <taxon>Angelvirus</taxon>
        <taxon>Angelvirus px29</taxon>
    </lineage>
</organism>
<dbReference type="GeneID" id="18560129"/>